<evidence type="ECO:0000256" key="20">
    <source>
        <dbReference type="ARBA" id="ARBA00049433"/>
    </source>
</evidence>
<keyword evidence="15" id="KW-0520">NAD</keyword>
<dbReference type="RefSeq" id="WP_016837819.1">
    <property type="nucleotide sequence ID" value="NZ_JAAXPW010000009.1"/>
</dbReference>
<evidence type="ECO:0000256" key="7">
    <source>
        <dbReference type="ARBA" id="ARBA00022617"/>
    </source>
</evidence>
<comment type="caution">
    <text evidence="24">The sequence shown here is derived from an EMBL/GenBank/DDBJ whole genome shotgun (WGS) entry which is preliminary data.</text>
</comment>
<comment type="catalytic activity">
    <reaction evidence="20">
        <text>2 nitric oxide + NADPH + 2 O2 = 2 nitrate + NADP(+) + H(+)</text>
        <dbReference type="Rhea" id="RHEA:19465"/>
        <dbReference type="ChEBI" id="CHEBI:15378"/>
        <dbReference type="ChEBI" id="CHEBI:15379"/>
        <dbReference type="ChEBI" id="CHEBI:16480"/>
        <dbReference type="ChEBI" id="CHEBI:17632"/>
        <dbReference type="ChEBI" id="CHEBI:57783"/>
        <dbReference type="ChEBI" id="CHEBI:58349"/>
        <dbReference type="EC" id="1.14.12.17"/>
    </reaction>
</comment>
<dbReference type="InterPro" id="IPR008333">
    <property type="entry name" value="Cbr1-like_FAD-bd_dom"/>
</dbReference>
<keyword evidence="10" id="KW-0479">Metal-binding</keyword>
<evidence type="ECO:0000256" key="13">
    <source>
        <dbReference type="ARBA" id="ARBA00023002"/>
    </source>
</evidence>
<evidence type="ECO:0000256" key="1">
    <source>
        <dbReference type="ARBA" id="ARBA00001970"/>
    </source>
</evidence>
<keyword evidence="8 21" id="KW-0561">Oxygen transport</keyword>
<dbReference type="SUPFAM" id="SSF52343">
    <property type="entry name" value="Ferredoxin reductase-like, C-terminal NADP-linked domain"/>
    <property type="match status" value="1"/>
</dbReference>
<keyword evidence="13 24" id="KW-0560">Oxidoreductase</keyword>
<comment type="catalytic activity">
    <reaction evidence="19">
        <text>2 nitric oxide + NADH + 2 O2 = 2 nitrate + NAD(+) + H(+)</text>
        <dbReference type="Rhea" id="RHEA:19469"/>
        <dbReference type="ChEBI" id="CHEBI:15378"/>
        <dbReference type="ChEBI" id="CHEBI:15379"/>
        <dbReference type="ChEBI" id="CHEBI:16480"/>
        <dbReference type="ChEBI" id="CHEBI:17632"/>
        <dbReference type="ChEBI" id="CHEBI:57540"/>
        <dbReference type="ChEBI" id="CHEBI:57945"/>
        <dbReference type="EC" id="1.14.12.17"/>
    </reaction>
</comment>
<evidence type="ECO:0000256" key="14">
    <source>
        <dbReference type="ARBA" id="ARBA00023004"/>
    </source>
</evidence>
<feature type="domain" description="FAD-binding FR-type" evidence="23">
    <location>
        <begin position="151"/>
        <end position="260"/>
    </location>
</feature>
<keyword evidence="24" id="KW-0223">Dioxygenase</keyword>
<dbReference type="GO" id="GO:0046872">
    <property type="term" value="F:metal ion binding"/>
    <property type="evidence" value="ECO:0007669"/>
    <property type="project" value="UniProtKB-KW"/>
</dbReference>
<dbReference type="CDD" id="cd14777">
    <property type="entry name" value="Yhb1-globin-like"/>
    <property type="match status" value="1"/>
</dbReference>
<protein>
    <recommendedName>
        <fullName evidence="6">Flavohemoprotein</fullName>
        <ecNumber evidence="5">1.14.12.17</ecNumber>
    </recommendedName>
    <alternativeName>
        <fullName evidence="17">Flavohemoglobin</fullName>
    </alternativeName>
    <alternativeName>
        <fullName evidence="16">Hemoglobin-like protein</fullName>
    </alternativeName>
    <alternativeName>
        <fullName evidence="18">Nitric oxide dioxygenase</fullName>
    </alternativeName>
</protein>
<dbReference type="Gene3D" id="2.40.30.10">
    <property type="entry name" value="Translation factors"/>
    <property type="match status" value="1"/>
</dbReference>
<dbReference type="PANTHER" id="PTHR43396">
    <property type="entry name" value="FLAVOHEMOPROTEIN"/>
    <property type="match status" value="1"/>
</dbReference>
<evidence type="ECO:0000256" key="9">
    <source>
        <dbReference type="ARBA" id="ARBA00022630"/>
    </source>
</evidence>
<reference evidence="24 25" key="1">
    <citation type="submission" date="2020-08" db="EMBL/GenBank/DDBJ databases">
        <title>Genomic Encyclopedia of Type Strains, Phase IV (KMG-IV): sequencing the most valuable type-strain genomes for metagenomic binning, comparative biology and taxonomic classification.</title>
        <authorList>
            <person name="Goeker M."/>
        </authorList>
    </citation>
    <scope>NUCLEOTIDE SEQUENCE [LARGE SCALE GENOMIC DNA]</scope>
    <source>
        <strain evidence="24 25">DSM 10633</strain>
    </source>
</reference>
<sequence>MLSQKTIDIVKSTVPVLEKHGVDITKHFYKRMFTNHPELKNVFNQSNQREGRQPQALAASVYAAAANIDNLESILPVVHLIAHKHRALGILPEHYPIVGENLLAAIKEVLGDAATDEIIEAWADAYGVIADVFIQVEEELYQQAEANGGWRLFKPFKVVRKEQENELVASFYLEPEDGKALPPYQPGQYITVKVKAPEEEYTALRHYTVSQAPNGNVYRISVKREAENNPKGVVSNYLHDYVEEGSTIQISAPAGLFTLQQNDNPVLFIGGGIGVTPLYAMLDSMEFGRNVTFIQSVRNEKLAVFQDQIQKKINELKGSYFVKYSDTEGYITKEDLSKYIQENTEVYICGPEAFMETVISYVRELGVSEDRIHFEFFGPGLSFKA</sequence>
<dbReference type="EMBL" id="JACHGZ010000009">
    <property type="protein sequence ID" value="MBB5148739.1"/>
    <property type="molecule type" value="Genomic_DNA"/>
</dbReference>
<dbReference type="InterPro" id="IPR017927">
    <property type="entry name" value="FAD-bd_FR_type"/>
</dbReference>
<dbReference type="Gene3D" id="1.10.490.10">
    <property type="entry name" value="Globins"/>
    <property type="match status" value="1"/>
</dbReference>
<evidence type="ECO:0000256" key="21">
    <source>
        <dbReference type="RuleBase" id="RU000356"/>
    </source>
</evidence>
<dbReference type="AlphaFoldDB" id="A0A840PQG4"/>
<dbReference type="EC" id="1.14.12.17" evidence="5"/>
<dbReference type="GO" id="GO:0020037">
    <property type="term" value="F:heme binding"/>
    <property type="evidence" value="ECO:0007669"/>
    <property type="project" value="InterPro"/>
</dbReference>
<evidence type="ECO:0000256" key="12">
    <source>
        <dbReference type="ARBA" id="ARBA00022857"/>
    </source>
</evidence>
<evidence type="ECO:0000256" key="2">
    <source>
        <dbReference type="ARBA" id="ARBA00001974"/>
    </source>
</evidence>
<keyword evidence="21" id="KW-0813">Transport</keyword>
<accession>A0A840PQG4</accession>
<evidence type="ECO:0000313" key="25">
    <source>
        <dbReference type="Proteomes" id="UP000557217"/>
    </source>
</evidence>
<keyword evidence="14" id="KW-0408">Iron</keyword>
<dbReference type="InterPro" id="IPR039261">
    <property type="entry name" value="FNR_nucleotide-bd"/>
</dbReference>
<dbReference type="Pfam" id="PF00175">
    <property type="entry name" value="NAD_binding_1"/>
    <property type="match status" value="1"/>
</dbReference>
<dbReference type="InterPro" id="IPR001433">
    <property type="entry name" value="OxRdtase_FAD/NAD-bd"/>
</dbReference>
<dbReference type="SUPFAM" id="SSF46458">
    <property type="entry name" value="Globin-like"/>
    <property type="match status" value="1"/>
</dbReference>
<dbReference type="PRINTS" id="PR00371">
    <property type="entry name" value="FPNCR"/>
</dbReference>
<dbReference type="GO" id="GO:0046210">
    <property type="term" value="P:nitric oxide catabolic process"/>
    <property type="evidence" value="ECO:0007669"/>
    <property type="project" value="TreeGrafter"/>
</dbReference>
<dbReference type="GO" id="GO:0071500">
    <property type="term" value="P:cellular response to nitrosative stress"/>
    <property type="evidence" value="ECO:0007669"/>
    <property type="project" value="TreeGrafter"/>
</dbReference>
<dbReference type="FunFam" id="2.40.30.10:FF:000034">
    <property type="entry name" value="Flavohemoprotein"/>
    <property type="match status" value="1"/>
</dbReference>
<evidence type="ECO:0000256" key="10">
    <source>
        <dbReference type="ARBA" id="ARBA00022723"/>
    </source>
</evidence>
<comment type="similarity">
    <text evidence="4">Belongs to the globin family. Two-domain flavohemoproteins subfamily.</text>
</comment>
<dbReference type="InterPro" id="IPR012292">
    <property type="entry name" value="Globin/Proto"/>
</dbReference>
<comment type="similarity">
    <text evidence="3">In the C-terminal section; belongs to the flavoprotein pyridine nucleotide cytochrome reductase family.</text>
</comment>
<keyword evidence="25" id="KW-1185">Reference proteome</keyword>
<proteinExistence type="inferred from homology"/>
<comment type="cofactor">
    <cofactor evidence="1">
        <name>heme b</name>
        <dbReference type="ChEBI" id="CHEBI:60344"/>
    </cofactor>
</comment>
<evidence type="ECO:0000256" key="6">
    <source>
        <dbReference type="ARBA" id="ARBA00014637"/>
    </source>
</evidence>
<dbReference type="GO" id="GO:0005344">
    <property type="term" value="F:oxygen carrier activity"/>
    <property type="evidence" value="ECO:0007669"/>
    <property type="project" value="UniProtKB-KW"/>
</dbReference>
<dbReference type="GO" id="GO:0019825">
    <property type="term" value="F:oxygen binding"/>
    <property type="evidence" value="ECO:0007669"/>
    <property type="project" value="InterPro"/>
</dbReference>
<dbReference type="InterPro" id="IPR017938">
    <property type="entry name" value="Riboflavin_synthase-like_b-brl"/>
</dbReference>
<feature type="domain" description="Globin" evidence="22">
    <location>
        <begin position="1"/>
        <end position="138"/>
    </location>
</feature>
<keyword evidence="12" id="KW-0521">NADP</keyword>
<dbReference type="Pfam" id="PF00970">
    <property type="entry name" value="FAD_binding_6"/>
    <property type="match status" value="1"/>
</dbReference>
<dbReference type="CDD" id="cd06184">
    <property type="entry name" value="flavohem_like_fad_nad_binding"/>
    <property type="match status" value="1"/>
</dbReference>
<keyword evidence="11" id="KW-0274">FAD</keyword>
<keyword evidence="9" id="KW-0285">Flavoprotein</keyword>
<dbReference type="PANTHER" id="PTHR43396:SF3">
    <property type="entry name" value="FLAVOHEMOPROTEIN"/>
    <property type="match status" value="1"/>
</dbReference>
<organism evidence="24 25">
    <name type="scientific">Ureibacillus thermosphaericus</name>
    <dbReference type="NCBI Taxonomy" id="51173"/>
    <lineage>
        <taxon>Bacteria</taxon>
        <taxon>Bacillati</taxon>
        <taxon>Bacillota</taxon>
        <taxon>Bacilli</taxon>
        <taxon>Bacillales</taxon>
        <taxon>Caryophanaceae</taxon>
        <taxon>Ureibacillus</taxon>
    </lineage>
</organism>
<evidence type="ECO:0000256" key="16">
    <source>
        <dbReference type="ARBA" id="ARBA00030024"/>
    </source>
</evidence>
<keyword evidence="7 21" id="KW-0349">Heme</keyword>
<dbReference type="PROSITE" id="PS51384">
    <property type="entry name" value="FAD_FR"/>
    <property type="match status" value="1"/>
</dbReference>
<dbReference type="PRINTS" id="PR00409">
    <property type="entry name" value="PHDIOXRDTASE"/>
</dbReference>
<dbReference type="Gene3D" id="3.40.50.80">
    <property type="entry name" value="Nucleotide-binding domain of ferredoxin-NADP reductase (FNR) module"/>
    <property type="match status" value="1"/>
</dbReference>
<dbReference type="GO" id="GO:0008941">
    <property type="term" value="F:nitric oxide dioxygenase NAD(P)H activity"/>
    <property type="evidence" value="ECO:0007669"/>
    <property type="project" value="UniProtKB-EC"/>
</dbReference>
<dbReference type="PROSITE" id="PS01033">
    <property type="entry name" value="GLOBIN"/>
    <property type="match status" value="1"/>
</dbReference>
<name>A0A840PQG4_URETH</name>
<dbReference type="Proteomes" id="UP000557217">
    <property type="component" value="Unassembled WGS sequence"/>
</dbReference>
<dbReference type="InterPro" id="IPR000971">
    <property type="entry name" value="Globin"/>
</dbReference>
<gene>
    <name evidence="24" type="ORF">HNR36_001125</name>
</gene>
<comment type="cofactor">
    <cofactor evidence="2">
        <name>FAD</name>
        <dbReference type="ChEBI" id="CHEBI:57692"/>
    </cofactor>
</comment>
<evidence type="ECO:0000256" key="11">
    <source>
        <dbReference type="ARBA" id="ARBA00022827"/>
    </source>
</evidence>
<dbReference type="SUPFAM" id="SSF63380">
    <property type="entry name" value="Riboflavin synthase domain-like"/>
    <property type="match status" value="1"/>
</dbReference>
<evidence type="ECO:0000259" key="22">
    <source>
        <dbReference type="PROSITE" id="PS01033"/>
    </source>
</evidence>
<evidence type="ECO:0000256" key="15">
    <source>
        <dbReference type="ARBA" id="ARBA00023027"/>
    </source>
</evidence>
<evidence type="ECO:0000256" key="5">
    <source>
        <dbReference type="ARBA" id="ARBA00012229"/>
    </source>
</evidence>
<evidence type="ECO:0000256" key="3">
    <source>
        <dbReference type="ARBA" id="ARBA00006401"/>
    </source>
</evidence>
<evidence type="ECO:0000256" key="17">
    <source>
        <dbReference type="ARBA" id="ARBA00030929"/>
    </source>
</evidence>
<evidence type="ECO:0000256" key="4">
    <source>
        <dbReference type="ARBA" id="ARBA00008414"/>
    </source>
</evidence>
<dbReference type="InterPro" id="IPR009050">
    <property type="entry name" value="Globin-like_sf"/>
</dbReference>
<evidence type="ECO:0000313" key="24">
    <source>
        <dbReference type="EMBL" id="MBB5148739.1"/>
    </source>
</evidence>
<dbReference type="NCBIfam" id="NF009805">
    <property type="entry name" value="PRK13289.1"/>
    <property type="match status" value="1"/>
</dbReference>
<evidence type="ECO:0000256" key="18">
    <source>
        <dbReference type="ARBA" id="ARBA00033187"/>
    </source>
</evidence>
<evidence type="ECO:0000256" key="8">
    <source>
        <dbReference type="ARBA" id="ARBA00022621"/>
    </source>
</evidence>
<evidence type="ECO:0000259" key="23">
    <source>
        <dbReference type="PROSITE" id="PS51384"/>
    </source>
</evidence>
<dbReference type="InterPro" id="IPR001709">
    <property type="entry name" value="Flavoprot_Pyr_Nucl_cyt_Rdtase"/>
</dbReference>
<evidence type="ECO:0000256" key="19">
    <source>
        <dbReference type="ARBA" id="ARBA00048649"/>
    </source>
</evidence>
<dbReference type="Pfam" id="PF00042">
    <property type="entry name" value="Globin"/>
    <property type="match status" value="1"/>
</dbReference>
<dbReference type="GO" id="GO:0071949">
    <property type="term" value="F:FAD binding"/>
    <property type="evidence" value="ECO:0007669"/>
    <property type="project" value="TreeGrafter"/>
</dbReference>
<dbReference type="FunFam" id="1.10.490.10:FF:000003">
    <property type="entry name" value="Flavohemoprotein"/>
    <property type="match status" value="1"/>
</dbReference>